<accession>A0A8X6N042</accession>
<evidence type="ECO:0000313" key="2">
    <source>
        <dbReference type="Proteomes" id="UP000887013"/>
    </source>
</evidence>
<organism evidence="1 2">
    <name type="scientific">Nephila pilipes</name>
    <name type="common">Giant wood spider</name>
    <name type="synonym">Nephila maculata</name>
    <dbReference type="NCBI Taxonomy" id="299642"/>
    <lineage>
        <taxon>Eukaryota</taxon>
        <taxon>Metazoa</taxon>
        <taxon>Ecdysozoa</taxon>
        <taxon>Arthropoda</taxon>
        <taxon>Chelicerata</taxon>
        <taxon>Arachnida</taxon>
        <taxon>Araneae</taxon>
        <taxon>Araneomorphae</taxon>
        <taxon>Entelegynae</taxon>
        <taxon>Araneoidea</taxon>
        <taxon>Nephilidae</taxon>
        <taxon>Nephila</taxon>
    </lineage>
</organism>
<dbReference type="PANTHER" id="PTHR33244">
    <property type="entry name" value="INTEGRASE CATALYTIC DOMAIN-CONTAINING PROTEIN-RELATED"/>
    <property type="match status" value="1"/>
</dbReference>
<comment type="caution">
    <text evidence="1">The sequence shown here is derived from an EMBL/GenBank/DDBJ whole genome shotgun (WGS) entry which is preliminary data.</text>
</comment>
<dbReference type="Proteomes" id="UP000887013">
    <property type="component" value="Unassembled WGS sequence"/>
</dbReference>
<dbReference type="EMBL" id="BMAW01052727">
    <property type="protein sequence ID" value="GFS87147.1"/>
    <property type="molecule type" value="Genomic_DNA"/>
</dbReference>
<dbReference type="OrthoDB" id="6425688at2759"/>
<reference evidence="1" key="1">
    <citation type="submission" date="2020-08" db="EMBL/GenBank/DDBJ databases">
        <title>Multicomponent nature underlies the extraordinary mechanical properties of spider dragline silk.</title>
        <authorList>
            <person name="Kono N."/>
            <person name="Nakamura H."/>
            <person name="Mori M."/>
            <person name="Yoshida Y."/>
            <person name="Ohtoshi R."/>
            <person name="Malay A.D."/>
            <person name="Moran D.A.P."/>
            <person name="Tomita M."/>
            <person name="Numata K."/>
            <person name="Arakawa K."/>
        </authorList>
    </citation>
    <scope>NUCLEOTIDE SEQUENCE</scope>
</reference>
<proteinExistence type="predicted"/>
<sequence length="193" mass="22798">MRKAREDKRDYLVGLMEYRNTPISGLDISPAQMMFNRRLKTILPISNKLLNAELFNNIREKLIERQNIQKLHYDKTAHPLPGLKQGENVRILNFKNKTWESAKIVSKHKLRPRSYFVKNQSGKILRRNRKHIRKSNTSFHIETDPDDLSTFHSDSEVVLNPQNMLQCNESDCNVQKIRNRVRKPPSYLNDYIV</sequence>
<protein>
    <submittedName>
        <fullName evidence="1">Integrase catalytic domain-containing protein</fullName>
    </submittedName>
</protein>
<gene>
    <name evidence="1" type="primary">AVEN_147058_1</name>
    <name evidence="1" type="ORF">NPIL_408781</name>
</gene>
<name>A0A8X6N042_NEPPI</name>
<evidence type="ECO:0000313" key="1">
    <source>
        <dbReference type="EMBL" id="GFS87147.1"/>
    </source>
</evidence>
<keyword evidence="2" id="KW-1185">Reference proteome</keyword>
<dbReference type="PANTHER" id="PTHR33244:SF3">
    <property type="entry name" value="PEPTIDASE A2 DOMAIN-CONTAINING PROTEIN"/>
    <property type="match status" value="1"/>
</dbReference>
<dbReference type="AlphaFoldDB" id="A0A8X6N042"/>